<dbReference type="Proteomes" id="UP000026960">
    <property type="component" value="Chromosome 7"/>
</dbReference>
<dbReference type="Gramene" id="OBART07G25620.1">
    <property type="protein sequence ID" value="OBART07G25620.1"/>
    <property type="gene ID" value="OBART07G25620"/>
</dbReference>
<feature type="compositionally biased region" description="Basic and acidic residues" evidence="1">
    <location>
        <begin position="690"/>
        <end position="701"/>
    </location>
</feature>
<accession>A0A0D3GUQ2</accession>
<dbReference type="EnsemblPlants" id="OBART07G25620.1">
    <property type="protein sequence ID" value="OBART07G25620.1"/>
    <property type="gene ID" value="OBART07G25620"/>
</dbReference>
<reference evidence="4" key="2">
    <citation type="submission" date="2015-03" db="UniProtKB">
        <authorList>
            <consortium name="EnsemblPlants"/>
        </authorList>
    </citation>
    <scope>IDENTIFICATION</scope>
</reference>
<feature type="compositionally biased region" description="Acidic residues" evidence="1">
    <location>
        <begin position="745"/>
        <end position="773"/>
    </location>
</feature>
<dbReference type="InterPro" id="IPR013187">
    <property type="entry name" value="F-box-assoc_dom_typ3"/>
</dbReference>
<name>A0A0D3GUQ2_9ORYZ</name>
<dbReference type="Pfam" id="PF08268">
    <property type="entry name" value="FBA_3"/>
    <property type="match status" value="2"/>
</dbReference>
<dbReference type="SUPFAM" id="SSF81383">
    <property type="entry name" value="F-box domain"/>
    <property type="match status" value="1"/>
</dbReference>
<feature type="compositionally biased region" description="Gly residues" evidence="1">
    <location>
        <begin position="668"/>
        <end position="680"/>
    </location>
</feature>
<dbReference type="InterPro" id="IPR001810">
    <property type="entry name" value="F-box_dom"/>
</dbReference>
<feature type="domain" description="F-box" evidence="2">
    <location>
        <begin position="821"/>
        <end position="855"/>
    </location>
</feature>
<dbReference type="Pfam" id="PF00646">
    <property type="entry name" value="F-box"/>
    <property type="match status" value="1"/>
</dbReference>
<dbReference type="NCBIfam" id="TIGR01640">
    <property type="entry name" value="F_box_assoc_1"/>
    <property type="match status" value="2"/>
</dbReference>
<feature type="compositionally biased region" description="Low complexity" evidence="1">
    <location>
        <begin position="654"/>
        <end position="667"/>
    </location>
</feature>
<dbReference type="PANTHER" id="PTHR31672:SF2">
    <property type="entry name" value="F-BOX DOMAIN-CONTAINING PROTEIN"/>
    <property type="match status" value="1"/>
</dbReference>
<protein>
    <submittedName>
        <fullName evidence="4">Uncharacterized protein</fullName>
    </submittedName>
</protein>
<evidence type="ECO:0000313" key="5">
    <source>
        <dbReference type="Proteomes" id="UP000026960"/>
    </source>
</evidence>
<reference evidence="4" key="1">
    <citation type="journal article" date="2009" name="Rice">
        <title>De Novo Next Generation Sequencing of Plant Genomes.</title>
        <authorList>
            <person name="Rounsley S."/>
            <person name="Marri P.R."/>
            <person name="Yu Y."/>
            <person name="He R."/>
            <person name="Sisneros N."/>
            <person name="Goicoechea J.L."/>
            <person name="Lee S.J."/>
            <person name="Angelova A."/>
            <person name="Kudrna D."/>
            <person name="Luo M."/>
            <person name="Affourtit J."/>
            <person name="Desany B."/>
            <person name="Knight J."/>
            <person name="Niazi F."/>
            <person name="Egholm M."/>
            <person name="Wing R.A."/>
        </authorList>
    </citation>
    <scope>NUCLEOTIDE SEQUENCE [LARGE SCALE GENOMIC DNA]</scope>
    <source>
        <strain evidence="4">cv. IRGC 105608</strain>
    </source>
</reference>
<dbReference type="InterPro" id="IPR036047">
    <property type="entry name" value="F-box-like_dom_sf"/>
</dbReference>
<proteinExistence type="predicted"/>
<evidence type="ECO:0000259" key="3">
    <source>
        <dbReference type="Pfam" id="PF08268"/>
    </source>
</evidence>
<organism evidence="4">
    <name type="scientific">Oryza barthii</name>
    <dbReference type="NCBI Taxonomy" id="65489"/>
    <lineage>
        <taxon>Eukaryota</taxon>
        <taxon>Viridiplantae</taxon>
        <taxon>Streptophyta</taxon>
        <taxon>Embryophyta</taxon>
        <taxon>Tracheophyta</taxon>
        <taxon>Spermatophyta</taxon>
        <taxon>Magnoliopsida</taxon>
        <taxon>Liliopsida</taxon>
        <taxon>Poales</taxon>
        <taxon>Poaceae</taxon>
        <taxon>BOP clade</taxon>
        <taxon>Oryzoideae</taxon>
        <taxon>Oryzeae</taxon>
        <taxon>Oryzinae</taxon>
        <taxon>Oryza</taxon>
    </lineage>
</organism>
<feature type="compositionally biased region" description="Gly residues" evidence="1">
    <location>
        <begin position="721"/>
        <end position="735"/>
    </location>
</feature>
<feature type="region of interest" description="Disordered" evidence="1">
    <location>
        <begin position="567"/>
        <end position="613"/>
    </location>
</feature>
<dbReference type="Gene3D" id="1.20.1280.50">
    <property type="match status" value="1"/>
</dbReference>
<dbReference type="PaxDb" id="65489-OBART07G25620.1"/>
<dbReference type="PANTHER" id="PTHR31672">
    <property type="entry name" value="BNACNNG10540D PROTEIN"/>
    <property type="match status" value="1"/>
</dbReference>
<evidence type="ECO:0000313" key="4">
    <source>
        <dbReference type="EnsemblPlants" id="OBART07G25620.1"/>
    </source>
</evidence>
<dbReference type="STRING" id="65489.A0A0D3GUQ2"/>
<feature type="region of interest" description="Disordered" evidence="1">
    <location>
        <begin position="648"/>
        <end position="773"/>
    </location>
</feature>
<evidence type="ECO:0000259" key="2">
    <source>
        <dbReference type="Pfam" id="PF00646"/>
    </source>
</evidence>
<evidence type="ECO:0000256" key="1">
    <source>
        <dbReference type="SAM" id="MobiDB-lite"/>
    </source>
</evidence>
<sequence>MESARRNHADDIGGDLVYEILIRLPAKSLLRRRLQGMAPHHHRPGVPLRPRAPPPARGRPLLEQDKPGRPNGRRRRRKLGKNAGDYAICNPATRRWAQLPSPTRGAARDVWCTRESGFYFHPPSGEYRLLCHCTGTRRSYPNTTASYYVLAAGGPRWRRLGVRATPINSPAVPRDMSCTKLMAPAALHGRLHWLPHPESGLAGDVVAFDTVAETFTRMAPPPVTRKTSADLLATDGCLMASEFTASSSVDLWVLDGYHGGGAMDERCCWQLRHRVVMPWEATISVPRLVAGGDDGDVILAVDGGGLGVYNPHTLGSHFWALGDESSEDEVDREERRSEEEVQGGLVLPEESFVKKAINQGFTVDEILKAGEHLLCMSSSPKVSSCSMNSGFAGNRKLAKKMVEKVVNQKTTTCKPWKGPLPKARVSQPLTFGDVIGVALKKKKRASVASPARFTTVNGVNSPVAAENLDKANKSLASMRLPVAHTCSIMEKAAAAPLPAAAVRSSLDDNAKTLKFLMNLNKREKEGRIFLMSPGGQCTSDIEASKRSVELLSKGGSEHKFVSFGLVQTSQTRERKQSVGEQSGGAQGERSRREVTMAWRGGGSGRSDGRGRERGDGFWEEEEEFFGARFDAGRLGFEPGYGFGQQGNHGWGQQRSGFRPRGSRSFGPRRGGFAGRPGRGGWENNRFSRKRFGERPLLKNEGRPGGGINKAGGGSKFAAKGEVGGGVSGGGGGASAGKGKVKETEQPIEEEELPLDSNLGDEEKGEQEQEQEQEELTLVENNIEEAFNERVARAANIKETVMTPKQMMKQRQTVGNLDIDGDLTYEILLRLPAKTVLCCGAVCKAWRRITTNPTFLSDHARHRPPKALLYNSFGKATSKINMELDALSVAAHHQAAVPERRRLACFPRYKKRGIGRLPRTGVSEQYCPFLASCNGLLLFRKGIGHYVICNPATRQCAEFPRLARGGNLMECHRESGFYFHPQSGEYRLLCHCTMNREVYYMVLSVGADEPRRLDMEATDIELFSTTQYTRSMMTPAALHGHLHWLQHPEGRLTNHMAVFNMVDETFKQMTSPPVTSKFFADLLAIDKFLMASEFTNLGVDLWVMEGYGAMDERWELRHRVVLPWMRGVTLERPLLIEGGNDGDVIMGTAYGLGVYNVKSKTFRTVITVKPPDALLLSWNMLRESLVPHTFFDNQQQHPTCLPLFHFLS</sequence>
<feature type="compositionally biased region" description="Basic residues" evidence="1">
    <location>
        <begin position="71"/>
        <end position="80"/>
    </location>
</feature>
<dbReference type="CDD" id="cd22157">
    <property type="entry name" value="F-box_AtFBW1-like"/>
    <property type="match status" value="1"/>
</dbReference>
<dbReference type="HOGENOM" id="CLU_270163_0_0_1"/>
<dbReference type="InterPro" id="IPR050796">
    <property type="entry name" value="SCF_F-box_component"/>
</dbReference>
<dbReference type="InterPro" id="IPR017451">
    <property type="entry name" value="F-box-assoc_interact_dom"/>
</dbReference>
<feature type="compositionally biased region" description="Gly residues" evidence="1">
    <location>
        <begin position="702"/>
        <end position="714"/>
    </location>
</feature>
<dbReference type="AlphaFoldDB" id="A0A0D3GUQ2"/>
<feature type="domain" description="F-box associated beta-propeller type 3" evidence="3">
    <location>
        <begin position="925"/>
        <end position="1164"/>
    </location>
</feature>
<feature type="domain" description="F-box associated beta-propeller type 3" evidence="3">
    <location>
        <begin position="86"/>
        <end position="255"/>
    </location>
</feature>
<keyword evidence="5" id="KW-1185">Reference proteome</keyword>
<feature type="region of interest" description="Disordered" evidence="1">
    <location>
        <begin position="37"/>
        <end position="84"/>
    </location>
</feature>
<dbReference type="eggNOG" id="ENOG502ST6V">
    <property type="taxonomic scope" value="Eukaryota"/>
</dbReference>